<reference evidence="12 13" key="1">
    <citation type="journal article" date="2015" name="Microbiome">
        <title>Genomic resolution of linkages in carbon, nitrogen, and sulfur cycling among widespread estuary sediment bacteria.</title>
        <authorList>
            <person name="Baker B.J."/>
            <person name="Lazar C.S."/>
            <person name="Teske A.P."/>
            <person name="Dick G.J."/>
        </authorList>
    </citation>
    <scope>NUCLEOTIDE SEQUENCE [LARGE SCALE GENOMIC DNA]</scope>
    <source>
        <strain evidence="12">DG_78</strain>
    </source>
</reference>
<evidence type="ECO:0000256" key="1">
    <source>
        <dbReference type="ARBA" id="ARBA00004571"/>
    </source>
</evidence>
<name>A0A0S7YGY7_UNCT6</name>
<evidence type="ECO:0000256" key="9">
    <source>
        <dbReference type="ARBA" id="ARBA00023237"/>
    </source>
</evidence>
<dbReference type="Pfam" id="PF00593">
    <property type="entry name" value="TonB_dep_Rec_b-barrel"/>
    <property type="match status" value="1"/>
</dbReference>
<keyword evidence="4 10" id="KW-0812">Transmembrane</keyword>
<dbReference type="PANTHER" id="PTHR30069">
    <property type="entry name" value="TONB-DEPENDENT OUTER MEMBRANE RECEPTOR"/>
    <property type="match status" value="1"/>
</dbReference>
<dbReference type="SUPFAM" id="SSF56935">
    <property type="entry name" value="Porins"/>
    <property type="match status" value="1"/>
</dbReference>
<dbReference type="GO" id="GO:0015344">
    <property type="term" value="F:siderophore uptake transmembrane transporter activity"/>
    <property type="evidence" value="ECO:0007669"/>
    <property type="project" value="TreeGrafter"/>
</dbReference>
<dbReference type="Gene3D" id="2.60.40.1120">
    <property type="entry name" value="Carboxypeptidase-like, regulatory domain"/>
    <property type="match status" value="1"/>
</dbReference>
<dbReference type="PROSITE" id="PS00018">
    <property type="entry name" value="EF_HAND_1"/>
    <property type="match status" value="1"/>
</dbReference>
<accession>A0A0S7YGY7</accession>
<feature type="domain" description="TonB-dependent receptor-like beta-barrel" evidence="11">
    <location>
        <begin position="268"/>
        <end position="664"/>
    </location>
</feature>
<evidence type="ECO:0000256" key="4">
    <source>
        <dbReference type="ARBA" id="ARBA00022692"/>
    </source>
</evidence>
<keyword evidence="6" id="KW-0798">TonB box</keyword>
<dbReference type="GO" id="GO:0030246">
    <property type="term" value="F:carbohydrate binding"/>
    <property type="evidence" value="ECO:0007669"/>
    <property type="project" value="InterPro"/>
</dbReference>
<dbReference type="Gene3D" id="2.170.130.10">
    <property type="entry name" value="TonB-dependent receptor, plug domain"/>
    <property type="match status" value="1"/>
</dbReference>
<gene>
    <name evidence="12" type="ORF">AMJ52_02535</name>
</gene>
<proteinExistence type="inferred from homology"/>
<keyword evidence="2 10" id="KW-0813">Transport</keyword>
<dbReference type="InterPro" id="IPR018247">
    <property type="entry name" value="EF_Hand_1_Ca_BS"/>
</dbReference>
<dbReference type="SUPFAM" id="SSF49452">
    <property type="entry name" value="Starch-binding domain-like"/>
    <property type="match status" value="1"/>
</dbReference>
<keyword evidence="3 10" id="KW-1134">Transmembrane beta strand</keyword>
<dbReference type="GO" id="GO:0009279">
    <property type="term" value="C:cell outer membrane"/>
    <property type="evidence" value="ECO:0007669"/>
    <property type="project" value="UniProtKB-SubCell"/>
</dbReference>
<evidence type="ECO:0000256" key="10">
    <source>
        <dbReference type="PROSITE-ProRule" id="PRU01360"/>
    </source>
</evidence>
<dbReference type="GO" id="GO:0044718">
    <property type="term" value="P:siderophore transmembrane transport"/>
    <property type="evidence" value="ECO:0007669"/>
    <property type="project" value="TreeGrafter"/>
</dbReference>
<dbReference type="PANTHER" id="PTHR30069:SF29">
    <property type="entry name" value="HEMOGLOBIN AND HEMOGLOBIN-HAPTOGLOBIN-BINDING PROTEIN 1-RELATED"/>
    <property type="match status" value="1"/>
</dbReference>
<dbReference type="InterPro" id="IPR037066">
    <property type="entry name" value="Plug_dom_sf"/>
</dbReference>
<keyword evidence="7 10" id="KW-0472">Membrane</keyword>
<evidence type="ECO:0000313" key="12">
    <source>
        <dbReference type="EMBL" id="KPJ73942.1"/>
    </source>
</evidence>
<comment type="similarity">
    <text evidence="10">Belongs to the TonB-dependent receptor family.</text>
</comment>
<keyword evidence="8" id="KW-0675">Receptor</keyword>
<dbReference type="PROSITE" id="PS52016">
    <property type="entry name" value="TONB_DEPENDENT_REC_3"/>
    <property type="match status" value="1"/>
</dbReference>
<evidence type="ECO:0000256" key="3">
    <source>
        <dbReference type="ARBA" id="ARBA00022452"/>
    </source>
</evidence>
<evidence type="ECO:0000256" key="2">
    <source>
        <dbReference type="ARBA" id="ARBA00022448"/>
    </source>
</evidence>
<dbReference type="InterPro" id="IPR000531">
    <property type="entry name" value="Beta-barrel_TonB"/>
</dbReference>
<keyword evidence="9 10" id="KW-0998">Cell outer membrane</keyword>
<evidence type="ECO:0000259" key="11">
    <source>
        <dbReference type="Pfam" id="PF00593"/>
    </source>
</evidence>
<comment type="caution">
    <text evidence="12">The sequence shown here is derived from an EMBL/GenBank/DDBJ whole genome shotgun (WGS) entry which is preliminary data.</text>
</comment>
<sequence>MADKGGDFFILNVPVGTYTLEVSCVGYQSKQIQNVIIEIDKTTRLSLVLSETVIEIEPIIVIRERPFLQKEEVSAIYIVRREEIAYMPIDYALGIVAFQPSVVRFSNAIHVRGGRATEVLYMIDNVSIIDPQTGDMAIHLSKGIIDEVIFFPGSFDAEYGRAMSGVINMITTRPLDQFRPQLYGKTEKIMPYYYDFGYENYQSSIHVPLARQLRGFVSIDLMHADDWDPKLFILPHKQRDDYSLYGKLLFTPLSNMTVTLSGAQSRSQFDRYDTRWKFIVDNYRSDLRQGNLQALNISYLPNSMSLFNATLSRLYTRRKYGVRQSGSYGLFDDFSFVDYTTLRWSSGGFKNAYGVSYPDFYIIGDYPEYQDKTSQIYKITASTDLHLSNYYEIKAGLEYVFFDFENFAYFVSDTAYQLIDEYQYRPKEHSFFVQHNLDYKIFYIKIGGRFDYFSAIIDTLESNTIFSPRVGFSCMITDKLLLRINYGQYVQPPLYDQMYGYYGLLPFPEYITDVPIIGNPTLVPEKTKSYEIGILGELSHNLAATINAYYKDVSDLVGTRLIVATPHDYYSYFNVEYANIKGIETVLEFHNAIFTGKFSYTLSYARGTSSYAEEYTDTNFIPPATDYYLDFDQRHRIFLQGIINTPWQTKLHLFAYFGNGFPYTPPGPEGEYEGRNIEQLPFQRQIDCVLSRSFKIGRISLEATIEILNLLDARYEISPLLPFDSDVHMWEFSDYISITDEYYHPAADLNHDGLITPYEYFVVYKEINRESIDWVNCYTAPRRLRIGVTIHY</sequence>
<evidence type="ECO:0000256" key="5">
    <source>
        <dbReference type="ARBA" id="ARBA00022729"/>
    </source>
</evidence>
<evidence type="ECO:0000313" key="13">
    <source>
        <dbReference type="Proteomes" id="UP000051012"/>
    </source>
</evidence>
<dbReference type="AlphaFoldDB" id="A0A0S7YGY7"/>
<protein>
    <recommendedName>
        <fullName evidence="11">TonB-dependent receptor-like beta-barrel domain-containing protein</fullName>
    </recommendedName>
</protein>
<keyword evidence="5" id="KW-0732">Signal</keyword>
<evidence type="ECO:0000256" key="7">
    <source>
        <dbReference type="ARBA" id="ARBA00023136"/>
    </source>
</evidence>
<dbReference type="Proteomes" id="UP000051012">
    <property type="component" value="Unassembled WGS sequence"/>
</dbReference>
<dbReference type="Gene3D" id="2.40.170.20">
    <property type="entry name" value="TonB-dependent receptor, beta-barrel domain"/>
    <property type="match status" value="1"/>
</dbReference>
<organism evidence="12 13">
    <name type="scientific">candidate division TA06 bacterium DG_78</name>
    <dbReference type="NCBI Taxonomy" id="1703772"/>
    <lineage>
        <taxon>Bacteria</taxon>
        <taxon>Bacteria division TA06</taxon>
    </lineage>
</organism>
<evidence type="ECO:0000256" key="6">
    <source>
        <dbReference type="ARBA" id="ARBA00023077"/>
    </source>
</evidence>
<dbReference type="InterPro" id="IPR036942">
    <property type="entry name" value="Beta-barrel_TonB_sf"/>
</dbReference>
<dbReference type="EMBL" id="LJNI01000021">
    <property type="protein sequence ID" value="KPJ73942.1"/>
    <property type="molecule type" value="Genomic_DNA"/>
</dbReference>
<dbReference type="InterPro" id="IPR039426">
    <property type="entry name" value="TonB-dep_rcpt-like"/>
</dbReference>
<dbReference type="InterPro" id="IPR013784">
    <property type="entry name" value="Carb-bd-like_fold"/>
</dbReference>
<comment type="subcellular location">
    <subcellularLocation>
        <location evidence="1 10">Cell outer membrane</location>
        <topology evidence="1 10">Multi-pass membrane protein</topology>
    </subcellularLocation>
</comment>
<evidence type="ECO:0000256" key="8">
    <source>
        <dbReference type="ARBA" id="ARBA00023170"/>
    </source>
</evidence>